<name>A0AAU7P5H0_9XANT</name>
<gene>
    <name evidence="1" type="ORF">VZ068_15540</name>
</gene>
<reference evidence="1" key="1">
    <citation type="submission" date="2024-02" db="EMBL/GenBank/DDBJ databases">
        <title>Complete genome sequence of Xanthomonas sp. 10-10.</title>
        <authorList>
            <person name="Biessy A."/>
            <person name="Ciotola M."/>
            <person name="Cadieux M."/>
            <person name="Soufiane B."/>
            <person name="Laforest M."/>
            <person name="Filion M."/>
        </authorList>
    </citation>
    <scope>NUCLEOTIDE SEQUENCE</scope>
    <source>
        <strain evidence="1">10-10</strain>
    </source>
</reference>
<dbReference type="RefSeq" id="WP_349655799.1">
    <property type="nucleotide sequence ID" value="NZ_CP144460.1"/>
</dbReference>
<proteinExistence type="predicted"/>
<protein>
    <submittedName>
        <fullName evidence="1">Uncharacterized protein</fullName>
    </submittedName>
</protein>
<accession>A0AAU7P5H0</accession>
<evidence type="ECO:0000313" key="1">
    <source>
        <dbReference type="EMBL" id="XBS36871.1"/>
    </source>
</evidence>
<organism evidence="1">
    <name type="scientific">Xanthomonas sp. 10-10</name>
    <dbReference type="NCBI Taxonomy" id="3115848"/>
    <lineage>
        <taxon>Bacteria</taxon>
        <taxon>Pseudomonadati</taxon>
        <taxon>Pseudomonadota</taxon>
        <taxon>Gammaproteobacteria</taxon>
        <taxon>Lysobacterales</taxon>
        <taxon>Lysobacteraceae</taxon>
        <taxon>Xanthomonas</taxon>
    </lineage>
</organism>
<dbReference type="AlphaFoldDB" id="A0AAU7P5H0"/>
<sequence>MSIETRTSIGCGEIRLAMRATSLWQATHVAAVTGRLADPIDLAYRRLSSIRAVAQCMTCSRLRRALDCHRSQHRSSFHTSLRSLVTSHSADCIRRIGCIRIKWPGARSSHCIDASKPSDSAAGLPSRQKRICAQCSAFHAIKQAAR</sequence>
<dbReference type="EMBL" id="CP144460">
    <property type="protein sequence ID" value="XBS36871.1"/>
    <property type="molecule type" value="Genomic_DNA"/>
</dbReference>